<dbReference type="CDD" id="cd00047">
    <property type="entry name" value="PTPc"/>
    <property type="match status" value="1"/>
</dbReference>
<dbReference type="PROSITE" id="PS50055">
    <property type="entry name" value="TYR_PHOSPHATASE_PTP"/>
    <property type="match status" value="2"/>
</dbReference>
<dbReference type="PROSITE" id="PS50056">
    <property type="entry name" value="TYR_PHOSPHATASE_2"/>
    <property type="match status" value="1"/>
</dbReference>
<dbReference type="PROSITE" id="PS00383">
    <property type="entry name" value="TYR_PHOSPHATASE_1"/>
    <property type="match status" value="1"/>
</dbReference>
<dbReference type="InterPro" id="IPR003595">
    <property type="entry name" value="Tyr_Pase_cat"/>
</dbReference>
<evidence type="ECO:0000313" key="3">
    <source>
        <dbReference type="EnsemblMetazoa" id="G8260.1:cds"/>
    </source>
</evidence>
<organism evidence="3 4">
    <name type="scientific">Magallana gigas</name>
    <name type="common">Pacific oyster</name>
    <name type="synonym">Crassostrea gigas</name>
    <dbReference type="NCBI Taxonomy" id="29159"/>
    <lineage>
        <taxon>Eukaryota</taxon>
        <taxon>Metazoa</taxon>
        <taxon>Spiralia</taxon>
        <taxon>Lophotrochozoa</taxon>
        <taxon>Mollusca</taxon>
        <taxon>Bivalvia</taxon>
        <taxon>Autobranchia</taxon>
        <taxon>Pteriomorphia</taxon>
        <taxon>Ostreida</taxon>
        <taxon>Ostreoidea</taxon>
        <taxon>Ostreidae</taxon>
        <taxon>Magallana</taxon>
    </lineage>
</organism>
<evidence type="ECO:0000259" key="1">
    <source>
        <dbReference type="PROSITE" id="PS50055"/>
    </source>
</evidence>
<dbReference type="InterPro" id="IPR029021">
    <property type="entry name" value="Prot-tyrosine_phosphatase-like"/>
</dbReference>
<reference evidence="3" key="1">
    <citation type="submission" date="2022-08" db="UniProtKB">
        <authorList>
            <consortium name="EnsemblMetazoa"/>
        </authorList>
    </citation>
    <scope>IDENTIFICATION</scope>
    <source>
        <strain evidence="3">05x7-T-G4-1.051#20</strain>
    </source>
</reference>
<feature type="domain" description="Tyrosine-protein phosphatase" evidence="1">
    <location>
        <begin position="1"/>
        <end position="212"/>
    </location>
</feature>
<dbReference type="EnsemblMetazoa" id="G8260.1">
    <property type="protein sequence ID" value="G8260.1:cds"/>
    <property type="gene ID" value="G8260"/>
</dbReference>
<evidence type="ECO:0000259" key="2">
    <source>
        <dbReference type="PROSITE" id="PS50056"/>
    </source>
</evidence>
<dbReference type="AlphaFoldDB" id="A0A8W8NNF7"/>
<dbReference type="PANTHER" id="PTHR19134:SF449">
    <property type="entry name" value="TYROSINE-PROTEIN PHOSPHATASE 1"/>
    <property type="match status" value="1"/>
</dbReference>
<protein>
    <recommendedName>
        <fullName evidence="5">Receptor-type tyrosine-protein phosphatase kappa</fullName>
    </recommendedName>
</protein>
<sequence length="508" mass="58831">MLVGEDSDYINANYIDEIGKEQVFIATQGPLQNTIRDFWLMIWQENVSQIVMLTNIMEGNKMKCVQYWPDLEADNDYDVFTISTSSERQYAFYIIRKMKISHKMKYESRIITQYHYTSWPDHDVPDPLCLLSFNNHIRGSTCVSHSGPILVHCSAGIGRTGTYIAIDALFKEGQKNSKINIAEYVKKMRENRMNMVQTYEQYKTIYLTLQLMFKSPVTVQSATEFLQNHFTVHTENQTSGSSLLNEFEKLLSVCPLYTEWDYKIATQYGELSSIRPLDKYIIYLTTTVPNRGNYINAITMPSYTNRDGYIITNYPAPDNAVDFQRLIIESESEVVICMEPLTNAEYEDLWIPTSVNPQTTTHLLFQLQQEHKTEVKCRKIEITNETIDNKTHSIMWAEPLFNLIPVNSKTVSQILGLVSCVKTVESKRCITIISRDGAALCGVFCAVYNLIQQLTMDEEIDVFSVVRLLQTRRPELCDSLDEYKLIHEVLFRLIKSRKDEHIYCNQHI</sequence>
<feature type="domain" description="Tyrosine specific protein phosphatases" evidence="2">
    <location>
        <begin position="131"/>
        <end position="203"/>
    </location>
</feature>
<evidence type="ECO:0000313" key="4">
    <source>
        <dbReference type="Proteomes" id="UP000005408"/>
    </source>
</evidence>
<dbReference type="InterPro" id="IPR016130">
    <property type="entry name" value="Tyr_Pase_AS"/>
</dbReference>
<dbReference type="PRINTS" id="PR00700">
    <property type="entry name" value="PRTYPHPHTASE"/>
</dbReference>
<proteinExistence type="predicted"/>
<dbReference type="SMART" id="SM00194">
    <property type="entry name" value="PTPc"/>
    <property type="match status" value="2"/>
</dbReference>
<dbReference type="Pfam" id="PF00102">
    <property type="entry name" value="Y_phosphatase"/>
    <property type="match status" value="2"/>
</dbReference>
<dbReference type="InterPro" id="IPR000387">
    <property type="entry name" value="Tyr_Pase_dom"/>
</dbReference>
<dbReference type="GO" id="GO:0004725">
    <property type="term" value="F:protein tyrosine phosphatase activity"/>
    <property type="evidence" value="ECO:0007669"/>
    <property type="project" value="InterPro"/>
</dbReference>
<evidence type="ECO:0008006" key="5">
    <source>
        <dbReference type="Google" id="ProtNLM"/>
    </source>
</evidence>
<dbReference type="SUPFAM" id="SSF52799">
    <property type="entry name" value="(Phosphotyrosine protein) phosphatases II"/>
    <property type="match status" value="2"/>
</dbReference>
<dbReference type="PANTHER" id="PTHR19134">
    <property type="entry name" value="RECEPTOR-TYPE TYROSINE-PROTEIN PHOSPHATASE"/>
    <property type="match status" value="1"/>
</dbReference>
<dbReference type="SMART" id="SM00404">
    <property type="entry name" value="PTPc_motif"/>
    <property type="match status" value="2"/>
</dbReference>
<keyword evidence="4" id="KW-1185">Reference proteome</keyword>
<dbReference type="InterPro" id="IPR000242">
    <property type="entry name" value="PTP_cat"/>
</dbReference>
<name>A0A8W8NNF7_MAGGI</name>
<dbReference type="Proteomes" id="UP000005408">
    <property type="component" value="Unassembled WGS sequence"/>
</dbReference>
<accession>A0A8W8NNF7</accession>
<feature type="domain" description="Tyrosine-protein phosphatase" evidence="1">
    <location>
        <begin position="243"/>
        <end position="493"/>
    </location>
</feature>
<dbReference type="InterPro" id="IPR050348">
    <property type="entry name" value="Protein-Tyr_Phosphatase"/>
</dbReference>
<dbReference type="Gene3D" id="3.90.190.10">
    <property type="entry name" value="Protein tyrosine phosphatase superfamily"/>
    <property type="match status" value="2"/>
</dbReference>